<accession>A0A136JD47</accession>
<dbReference type="EMBL" id="KQ964246">
    <property type="protein sequence ID" value="KXJ95067.1"/>
    <property type="molecule type" value="Genomic_DNA"/>
</dbReference>
<evidence type="ECO:0000313" key="1">
    <source>
        <dbReference type="EMBL" id="KXJ95067.1"/>
    </source>
</evidence>
<name>A0A136JD47_9PEZI</name>
<feature type="non-terminal residue" evidence="1">
    <location>
        <position position="78"/>
    </location>
</feature>
<proteinExistence type="predicted"/>
<dbReference type="AlphaFoldDB" id="A0A136JD47"/>
<sequence length="78" mass="9033">MYINVYLKVCIHADLCCQHTHTHTHTGIYKGIAMGCVFLSLATTSTALLRDAWLTACDKTRKWRRQQQPEKTWSLPRL</sequence>
<protein>
    <submittedName>
        <fullName evidence="1">Uncharacterized protein</fullName>
    </submittedName>
</protein>
<reference evidence="2" key="1">
    <citation type="submission" date="2016-02" db="EMBL/GenBank/DDBJ databases">
        <title>Draft genome sequence of Microdochium bolleyi, a fungal endophyte of beachgrass.</title>
        <authorList>
            <consortium name="DOE Joint Genome Institute"/>
            <person name="David A.S."/>
            <person name="May G."/>
            <person name="Haridas S."/>
            <person name="Lim J."/>
            <person name="Wang M."/>
            <person name="Labutti K."/>
            <person name="Lipzen A."/>
            <person name="Barry K."/>
            <person name="Grigoriev I.V."/>
        </authorList>
    </citation>
    <scope>NUCLEOTIDE SEQUENCE [LARGE SCALE GENOMIC DNA]</scope>
    <source>
        <strain evidence="2">J235TASD1</strain>
    </source>
</reference>
<dbReference type="Proteomes" id="UP000070501">
    <property type="component" value="Unassembled WGS sequence"/>
</dbReference>
<dbReference type="InParanoid" id="A0A136JD47"/>
<evidence type="ECO:0000313" key="2">
    <source>
        <dbReference type="Proteomes" id="UP000070501"/>
    </source>
</evidence>
<keyword evidence="2" id="KW-1185">Reference proteome</keyword>
<organism evidence="1 2">
    <name type="scientific">Microdochium bolleyi</name>
    <dbReference type="NCBI Taxonomy" id="196109"/>
    <lineage>
        <taxon>Eukaryota</taxon>
        <taxon>Fungi</taxon>
        <taxon>Dikarya</taxon>
        <taxon>Ascomycota</taxon>
        <taxon>Pezizomycotina</taxon>
        <taxon>Sordariomycetes</taxon>
        <taxon>Xylariomycetidae</taxon>
        <taxon>Xylariales</taxon>
        <taxon>Microdochiaceae</taxon>
        <taxon>Microdochium</taxon>
    </lineage>
</organism>
<gene>
    <name evidence="1" type="ORF">Micbo1qcDRAFT_156872</name>
</gene>